<dbReference type="OrthoDB" id="3267153at2759"/>
<keyword evidence="3" id="KW-1185">Reference proteome</keyword>
<dbReference type="AlphaFoldDB" id="A0A0C3P6E5"/>
<evidence type="ECO:0000259" key="1">
    <source>
        <dbReference type="Pfam" id="PF01926"/>
    </source>
</evidence>
<dbReference type="STRING" id="870435.A0A0C3P6E5"/>
<dbReference type="EMBL" id="KN831979">
    <property type="protein sequence ID" value="KIO02924.1"/>
    <property type="molecule type" value="Genomic_DNA"/>
</dbReference>
<accession>A0A0C3P6E5</accession>
<organism evidence="2 3">
    <name type="scientific">Pisolithus tinctorius Marx 270</name>
    <dbReference type="NCBI Taxonomy" id="870435"/>
    <lineage>
        <taxon>Eukaryota</taxon>
        <taxon>Fungi</taxon>
        <taxon>Dikarya</taxon>
        <taxon>Basidiomycota</taxon>
        <taxon>Agaricomycotina</taxon>
        <taxon>Agaricomycetes</taxon>
        <taxon>Agaricomycetidae</taxon>
        <taxon>Boletales</taxon>
        <taxon>Sclerodermatineae</taxon>
        <taxon>Pisolithaceae</taxon>
        <taxon>Pisolithus</taxon>
    </lineage>
</organism>
<dbReference type="InterPro" id="IPR027417">
    <property type="entry name" value="P-loop_NTPase"/>
</dbReference>
<dbReference type="GO" id="GO:0005525">
    <property type="term" value="F:GTP binding"/>
    <property type="evidence" value="ECO:0007669"/>
    <property type="project" value="InterPro"/>
</dbReference>
<feature type="domain" description="G" evidence="1">
    <location>
        <begin position="35"/>
        <end position="173"/>
    </location>
</feature>
<name>A0A0C3P6E5_PISTI</name>
<proteinExistence type="predicted"/>
<reference evidence="3" key="2">
    <citation type="submission" date="2015-01" db="EMBL/GenBank/DDBJ databases">
        <title>Evolutionary Origins and Diversification of the Mycorrhizal Mutualists.</title>
        <authorList>
            <consortium name="DOE Joint Genome Institute"/>
            <consortium name="Mycorrhizal Genomics Consortium"/>
            <person name="Kohler A."/>
            <person name="Kuo A."/>
            <person name="Nagy L.G."/>
            <person name="Floudas D."/>
            <person name="Copeland A."/>
            <person name="Barry K.W."/>
            <person name="Cichocki N."/>
            <person name="Veneault-Fourrey C."/>
            <person name="LaButti K."/>
            <person name="Lindquist E.A."/>
            <person name="Lipzen A."/>
            <person name="Lundell T."/>
            <person name="Morin E."/>
            <person name="Murat C."/>
            <person name="Riley R."/>
            <person name="Ohm R."/>
            <person name="Sun H."/>
            <person name="Tunlid A."/>
            <person name="Henrissat B."/>
            <person name="Grigoriev I.V."/>
            <person name="Hibbett D.S."/>
            <person name="Martin F."/>
        </authorList>
    </citation>
    <scope>NUCLEOTIDE SEQUENCE [LARGE SCALE GENOMIC DNA]</scope>
    <source>
        <strain evidence="3">Marx 270</strain>
    </source>
</reference>
<dbReference type="InterPro" id="IPR006073">
    <property type="entry name" value="GTP-bd"/>
</dbReference>
<dbReference type="InParanoid" id="A0A0C3P6E5"/>
<evidence type="ECO:0000313" key="3">
    <source>
        <dbReference type="Proteomes" id="UP000054217"/>
    </source>
</evidence>
<gene>
    <name evidence="2" type="ORF">M404DRAFT_1001837</name>
</gene>
<evidence type="ECO:0000313" key="2">
    <source>
        <dbReference type="EMBL" id="KIO02924.1"/>
    </source>
</evidence>
<dbReference type="Proteomes" id="UP000054217">
    <property type="component" value="Unassembled WGS sequence"/>
</dbReference>
<protein>
    <recommendedName>
        <fullName evidence="1">G domain-containing protein</fullName>
    </recommendedName>
</protein>
<dbReference type="HOGENOM" id="CLU_023805_1_1_1"/>
<reference evidence="2 3" key="1">
    <citation type="submission" date="2014-04" db="EMBL/GenBank/DDBJ databases">
        <authorList>
            <consortium name="DOE Joint Genome Institute"/>
            <person name="Kuo A."/>
            <person name="Kohler A."/>
            <person name="Costa M.D."/>
            <person name="Nagy L.G."/>
            <person name="Floudas D."/>
            <person name="Copeland A."/>
            <person name="Barry K.W."/>
            <person name="Cichocki N."/>
            <person name="Veneault-Fourrey C."/>
            <person name="LaButti K."/>
            <person name="Lindquist E.A."/>
            <person name="Lipzen A."/>
            <person name="Lundell T."/>
            <person name="Morin E."/>
            <person name="Murat C."/>
            <person name="Sun H."/>
            <person name="Tunlid A."/>
            <person name="Henrissat B."/>
            <person name="Grigoriev I.V."/>
            <person name="Hibbett D.S."/>
            <person name="Martin F."/>
            <person name="Nordberg H.P."/>
            <person name="Cantor M.N."/>
            <person name="Hua S.X."/>
        </authorList>
    </citation>
    <scope>NUCLEOTIDE SEQUENCE [LARGE SCALE GENOMIC DNA]</scope>
    <source>
        <strain evidence="2 3">Marx 270</strain>
    </source>
</reference>
<dbReference type="CDD" id="cd00882">
    <property type="entry name" value="Ras_like_GTPase"/>
    <property type="match status" value="1"/>
</dbReference>
<dbReference type="SUPFAM" id="SSF52540">
    <property type="entry name" value="P-loop containing nucleoside triphosphate hydrolases"/>
    <property type="match status" value="1"/>
</dbReference>
<dbReference type="Pfam" id="PF01926">
    <property type="entry name" value="MMR_HSR1"/>
    <property type="match status" value="1"/>
</dbReference>
<dbReference type="Gene3D" id="3.40.50.300">
    <property type="entry name" value="P-loop containing nucleotide triphosphate hydrolases"/>
    <property type="match status" value="1"/>
</dbReference>
<sequence>MTDLGATIKTTPSRAAFHLDPQMAKEYMNNIEKFRVLVIGRGNAGKTTILQRVCKTADKPDIFDGKGNKVENVVVQGTLGRGYHNIEHELVFKSNPGFVFHDSPGFEAGSAEQFEEMKKFVLDHATATTLKKRIHAIWYCIPMTDYHRTVTAAEQKFFNECDTGHVPVVVLLTKVDALNFAAIEELLDEGWEMEEAKEKARERESLLLEKWQTHIKKILDQCKFPPKLYLPLAGKGCICNRWLYLM</sequence>